<gene>
    <name evidence="1" type="ORF">EHF44_18000</name>
</gene>
<dbReference type="Pfam" id="PF01263">
    <property type="entry name" value="Aldose_epim"/>
    <property type="match status" value="1"/>
</dbReference>
<dbReference type="SUPFAM" id="SSF74650">
    <property type="entry name" value="Galactose mutarotase-like"/>
    <property type="match status" value="1"/>
</dbReference>
<dbReference type="KEGG" id="cpau:EHF44_18000"/>
<dbReference type="Gene3D" id="2.70.98.10">
    <property type="match status" value="1"/>
</dbReference>
<evidence type="ECO:0000313" key="2">
    <source>
        <dbReference type="Proteomes" id="UP000270411"/>
    </source>
</evidence>
<dbReference type="Proteomes" id="UP000270411">
    <property type="component" value="Chromosome 1"/>
</dbReference>
<dbReference type="GO" id="GO:0016853">
    <property type="term" value="F:isomerase activity"/>
    <property type="evidence" value="ECO:0007669"/>
    <property type="project" value="InterPro"/>
</dbReference>
<dbReference type="InterPro" id="IPR014718">
    <property type="entry name" value="GH-type_carb-bd"/>
</dbReference>
<evidence type="ECO:0000313" key="1">
    <source>
        <dbReference type="EMBL" id="AZG15173.1"/>
    </source>
</evidence>
<dbReference type="EMBL" id="CP033969">
    <property type="protein sequence ID" value="AZG15173.1"/>
    <property type="molecule type" value="Genomic_DNA"/>
</dbReference>
<dbReference type="OrthoDB" id="9808779at2"/>
<reference evidence="2" key="1">
    <citation type="submission" date="2018-11" db="EMBL/GenBank/DDBJ databases">
        <title>FDA dAtabase for Regulatory Grade micrObial Sequences (FDA-ARGOS): Supporting development and validation of Infectious Disease Dx tests.</title>
        <authorList>
            <person name="Goldberg B."/>
            <person name="Campos J."/>
            <person name="Tallon L."/>
            <person name="Sadzewicz L."/>
            <person name="Zhao X."/>
            <person name="Vavikolanu K."/>
            <person name="Mehta A."/>
            <person name="Aluvathingal J."/>
            <person name="Nadendla S."/>
            <person name="Geyer C."/>
            <person name="Nandy P."/>
            <person name="Yan Y."/>
            <person name="Sichtig H."/>
        </authorList>
    </citation>
    <scope>NUCLEOTIDE SEQUENCE [LARGE SCALE GENOMIC DNA]</scope>
    <source>
        <strain evidence="2">FDAARGOS_614</strain>
    </source>
</reference>
<accession>A0A3G8H3T2</accession>
<dbReference type="InterPro" id="IPR011013">
    <property type="entry name" value="Gal_mutarotase_sf_dom"/>
</dbReference>
<dbReference type="InterPro" id="IPR008183">
    <property type="entry name" value="Aldose_1/G6P_1-epimerase"/>
</dbReference>
<name>A0A3G8H3T2_9BURK</name>
<proteinExistence type="predicted"/>
<organism evidence="1 2">
    <name type="scientific">Cupriavidus pauculus</name>
    <dbReference type="NCBI Taxonomy" id="82633"/>
    <lineage>
        <taxon>Bacteria</taxon>
        <taxon>Pseudomonadati</taxon>
        <taxon>Pseudomonadota</taxon>
        <taxon>Betaproteobacteria</taxon>
        <taxon>Burkholderiales</taxon>
        <taxon>Burkholderiaceae</taxon>
        <taxon>Cupriavidus</taxon>
    </lineage>
</organism>
<dbReference type="GO" id="GO:0005975">
    <property type="term" value="P:carbohydrate metabolic process"/>
    <property type="evidence" value="ECO:0007669"/>
    <property type="project" value="InterPro"/>
</dbReference>
<protein>
    <submittedName>
        <fullName evidence="1">Aldose 1-epimerase</fullName>
    </submittedName>
</protein>
<sequence length="304" mass="32688">MPNLVPGPTHTLTAAPHTLTIAPSLGGRMATLRTARADGTVIDWLAPLDATQGFDAHQWPKAGSYPLLPFSNRIREGRFRWQGRDIVVPAHPGQAHAMHGLGHARPWTVAEAGADQLVMTLAHAGRDGGWPWALTAWQTLRLSATGLDAELAIRNDGDTDMPVGGGFHPFLARVPGLRVQFDAAYVWPADAGGVATGRTAVADGERFLRERDLPEGDFSRYYGGWKRTATVKRPDGATLTIRAGEGLDHLVLHAPAGCAFFCLEPVSHVADAVNLAARGWEGTGLRTLAPGDTARWRMQWLLAA</sequence>
<dbReference type="AlphaFoldDB" id="A0A3G8H3T2"/>
<dbReference type="CDD" id="cd09021">
    <property type="entry name" value="Aldose_epim_Ec_YphB"/>
    <property type="match status" value="1"/>
</dbReference>
<dbReference type="GO" id="GO:0030246">
    <property type="term" value="F:carbohydrate binding"/>
    <property type="evidence" value="ECO:0007669"/>
    <property type="project" value="InterPro"/>
</dbReference>